<feature type="compositionally biased region" description="Polar residues" evidence="1">
    <location>
        <begin position="473"/>
        <end position="487"/>
    </location>
</feature>
<evidence type="ECO:0000313" key="3">
    <source>
        <dbReference type="RefSeq" id="XP_011632940.1"/>
    </source>
</evidence>
<keyword evidence="2" id="KW-1185">Reference proteome</keyword>
<feature type="region of interest" description="Disordered" evidence="1">
    <location>
        <begin position="73"/>
        <end position="108"/>
    </location>
</feature>
<dbReference type="CDD" id="cd06558">
    <property type="entry name" value="crotonase-like"/>
    <property type="match status" value="1"/>
</dbReference>
<feature type="region of interest" description="Disordered" evidence="1">
    <location>
        <begin position="938"/>
        <end position="983"/>
    </location>
</feature>
<dbReference type="OrthoDB" id="6357915at2759"/>
<feature type="compositionally biased region" description="Low complexity" evidence="1">
    <location>
        <begin position="950"/>
        <end position="967"/>
    </location>
</feature>
<dbReference type="RefSeq" id="XP_011632940.1">
    <property type="nucleotide sequence ID" value="XM_011634638.1"/>
</dbReference>
<feature type="compositionally biased region" description="Low complexity" evidence="1">
    <location>
        <begin position="1119"/>
        <end position="1134"/>
    </location>
</feature>
<organism evidence="2 3">
    <name type="scientific">Pogonomyrmex barbatus</name>
    <name type="common">red harvester ant</name>
    <dbReference type="NCBI Taxonomy" id="144034"/>
    <lineage>
        <taxon>Eukaryota</taxon>
        <taxon>Metazoa</taxon>
        <taxon>Ecdysozoa</taxon>
        <taxon>Arthropoda</taxon>
        <taxon>Hexapoda</taxon>
        <taxon>Insecta</taxon>
        <taxon>Pterygota</taxon>
        <taxon>Neoptera</taxon>
        <taxon>Endopterygota</taxon>
        <taxon>Hymenoptera</taxon>
        <taxon>Apocrita</taxon>
        <taxon>Aculeata</taxon>
        <taxon>Formicoidea</taxon>
        <taxon>Formicidae</taxon>
        <taxon>Myrmicinae</taxon>
        <taxon>Pogonomyrmex</taxon>
    </lineage>
</organism>
<feature type="region of interest" description="Disordered" evidence="1">
    <location>
        <begin position="734"/>
        <end position="754"/>
    </location>
</feature>
<sequence>MEQSDASQMQILIVEETTPTDVDAQADPIAKQDVEAATVTEDSQDFSKPCKLPPESVLTVDNTNVHVVVASDDYVNAGRSEVSPEEIDDSANNQAESESSEPKVKVDKLKQEEEIKICDVKEDSNHESQYLSNEEDQSLNVITESKVIKEDKEATDSLESSCNIIEDASKSDIIDKQSLALDESRLNENGGQQTRDSHESVKEIIKETHDSDSSRNSSIVNNTETELTKLVQEETEVVVVVETIPVANDATADNFIVTLEENNANNESNQEKIVTLQEKQVQSDHSNDQIDLIDYSQQDDNTIIEVTEVIDTPLAEQYKQQNNTGYIDNHKCDANSVKIIDGKIAIDKSVNDENVEIKATDDKTLIDSERNDKENITIIIDEKIIITEVESDDPTGRPVENDHKNVKETIEHEDDASVCKAAVDSSKKKRSVIQDIFDDWGVENTDEDVQSTLKEHDSVEIELKSLLDETKPDQTVSNKSVATSQEKVPSIDKERTADGTCDVITESPKKQSTEQMENQRKSKAIIKDILNKSEKNSSVASKSSRSVDARTVNATSHDITVPKSRSRHLTSQIASPAEVTEVLKERLREKQKVVVDAPPGPDIFFVKKLTQRLSSKLSGGPVNPIPGLIPLPQQATSPASPSSTTAQLVADNCDRKTAAGNATTEAGKDGSSDNKELLAILEGDVDPDWSILKPPFRTEENKTPSSLEHSEQSVPPKLDPSVERELALKQLLELPIMPSKKSQPRKKKTFRAAPSKIPKDVNIVAESPLATQERKEVNVELVSENAQPNTKPIEIIDLHSSSREQKGGQKNQEMSIRLEESRSGRKRKPTEKAREHEQNAMKRQKVYRGKVSMNKKQTEEKSVSDDNSMTENHIATDADAVNNEKTVTKEVTGKQSENKVDPVSNKVEDSPLKRSRPGLAKKGPITKRRMVVKRLLRQKMPTDKKSIQLKTKLTPSPKKTPPKTVSKSPKRIAEGPSGDLVKPKKKNINEIDRLLQDEGVVNLLYDVEQPDRKRLIPITKSRAKVMDLQKVQRELKIRKKLVRNAVLRLRTSTIAGVTKVSPRSKRTSMQLADAHVDKKTLEQVASTKISNTASPTEFILPAKIRNAAEASIIVRRHSSSSFSSASGSPRVSVDSPEKSVEPVKMEDGTVHSLRSAKKRRDSQDEKINNAKKKKKTVQKSDTDIIATSTVTTTTATAITTIATATTTTTTTTTTTVTAASNAIVNNAEEKVPVAVRSGKKSEIRKVDKVGKQQENIPAVEDNVSSKVTTRSSNGAVTGKVTAKNKKAMKSKVTFARANHPDNVEDSLKEEDELSACLAEAATALSVVNATGRNAATTRKSKVNASTMKTLDLDNNKTKAETQSQFSNKEINVRRHGNLVQLILTPSSSTKIRNALTLQVMQEFKEALSILKRDDECRVVLLTSTGTSFCEGLDVSTLLHANKEERRSVAQELAHAVKDFIKSLATFNKPIVAGVQGAAIGLGVTMLPLFDLVIASDKATFCTPCGKLGQIAEGAAIFTLSHILGSAITSELLLGGRTLTASEALRAGLVTRVLWPDRFQVELLPSLRAMSDQSSQSMEATKALLRHSLRKKIDAALESETYLLVQHWCSAECQTAIKAYIDGKIQ</sequence>
<dbReference type="InterPro" id="IPR014748">
    <property type="entry name" value="Enoyl-CoA_hydra_C"/>
</dbReference>
<feature type="region of interest" description="Disordered" evidence="1">
    <location>
        <begin position="1116"/>
        <end position="1181"/>
    </location>
</feature>
<dbReference type="CTD" id="116874"/>
<accession>A0A6I9W005</accession>
<reference evidence="3" key="1">
    <citation type="submission" date="2025-08" db="UniProtKB">
        <authorList>
            <consortium name="RefSeq"/>
        </authorList>
    </citation>
    <scope>IDENTIFICATION</scope>
</reference>
<dbReference type="GeneID" id="105424416"/>
<dbReference type="InterPro" id="IPR051053">
    <property type="entry name" value="ECH/Chromodomain_protein"/>
</dbReference>
<feature type="compositionally biased region" description="Basic and acidic residues" evidence="1">
    <location>
        <begin position="794"/>
        <end position="807"/>
    </location>
</feature>
<dbReference type="Gene3D" id="1.10.12.10">
    <property type="entry name" value="Lyase 2-enoyl-coa Hydratase, Chain A, domain 2"/>
    <property type="match status" value="1"/>
</dbReference>
<feature type="compositionally biased region" description="Basic and acidic residues" evidence="1">
    <location>
        <begin position="1135"/>
        <end position="1149"/>
    </location>
</feature>
<dbReference type="PANTHER" id="PTHR43684:SF11">
    <property type="entry name" value="CHROMO DOMAIN-CONTAINING PROTEIN"/>
    <property type="match status" value="1"/>
</dbReference>
<gene>
    <name evidence="3" type="primary">LOC105424416</name>
</gene>
<dbReference type="Gene3D" id="3.90.226.10">
    <property type="entry name" value="2-enoyl-CoA Hydratase, Chain A, domain 1"/>
    <property type="match status" value="1"/>
</dbReference>
<dbReference type="InterPro" id="IPR029045">
    <property type="entry name" value="ClpP/crotonase-like_dom_sf"/>
</dbReference>
<protein>
    <submittedName>
        <fullName evidence="3">Uncharacterized protein LOC105424416 isoform X2</fullName>
    </submittedName>
</protein>
<feature type="region of interest" description="Disordered" evidence="1">
    <location>
        <begin position="687"/>
        <end position="720"/>
    </location>
</feature>
<feature type="compositionally biased region" description="Basic and acidic residues" evidence="1">
    <location>
        <begin position="830"/>
        <end position="840"/>
    </location>
</feature>
<name>A0A6I9W005_9HYME</name>
<dbReference type="Pfam" id="PF00378">
    <property type="entry name" value="ECH_1"/>
    <property type="match status" value="1"/>
</dbReference>
<dbReference type="SUPFAM" id="SSF52096">
    <property type="entry name" value="ClpP/crotonase"/>
    <property type="match status" value="1"/>
</dbReference>
<evidence type="ECO:0000256" key="1">
    <source>
        <dbReference type="SAM" id="MobiDB-lite"/>
    </source>
</evidence>
<feature type="region of interest" description="Disordered" evidence="1">
    <location>
        <begin position="469"/>
        <end position="497"/>
    </location>
</feature>
<evidence type="ECO:0000313" key="2">
    <source>
        <dbReference type="Proteomes" id="UP000504615"/>
    </source>
</evidence>
<dbReference type="InterPro" id="IPR001753">
    <property type="entry name" value="Enoyl-CoA_hydra/iso"/>
</dbReference>
<dbReference type="Proteomes" id="UP000504615">
    <property type="component" value="Unplaced"/>
</dbReference>
<dbReference type="PANTHER" id="PTHR43684">
    <property type="match status" value="1"/>
</dbReference>
<proteinExistence type="predicted"/>
<feature type="region of interest" description="Disordered" evidence="1">
    <location>
        <begin position="781"/>
        <end position="923"/>
    </location>
</feature>
<feature type="region of interest" description="Disordered" evidence="1">
    <location>
        <begin position="182"/>
        <end position="201"/>
    </location>
</feature>
<feature type="compositionally biased region" description="Basic and acidic residues" evidence="1">
    <location>
        <begin position="886"/>
        <end position="912"/>
    </location>
</feature>